<reference evidence="1 2" key="1">
    <citation type="submission" date="2024-09" db="EMBL/GenBank/DDBJ databases">
        <authorList>
            <person name="Zhang Y."/>
        </authorList>
    </citation>
    <scope>NUCLEOTIDE SEQUENCE [LARGE SCALE GENOMIC DNA]</scope>
    <source>
        <strain evidence="1 2">ZJ318</strain>
    </source>
</reference>
<dbReference type="GO" id="GO:0032259">
    <property type="term" value="P:methylation"/>
    <property type="evidence" value="ECO:0007669"/>
    <property type="project" value="UniProtKB-KW"/>
</dbReference>
<dbReference type="NCBIfam" id="NF038110">
    <property type="entry name" value="Lys_methyl_FliB"/>
    <property type="match status" value="1"/>
</dbReference>
<dbReference type="EMBL" id="JBHFGU010000003">
    <property type="protein sequence ID" value="MFB2620251.1"/>
    <property type="molecule type" value="Genomic_DNA"/>
</dbReference>
<keyword evidence="2" id="KW-1185">Reference proteome</keyword>
<keyword evidence="1" id="KW-0966">Cell projection</keyword>
<keyword evidence="1" id="KW-0282">Flagellum</keyword>
<name>A0ABV4VJ36_9GAMM</name>
<accession>A0ABV4VJ36</accession>
<proteinExistence type="predicted"/>
<dbReference type="InterPro" id="IPR005358">
    <property type="entry name" value="Puta_zinc/iron-chelating_dom"/>
</dbReference>
<gene>
    <name evidence="1" type="primary">fliB</name>
    <name evidence="1" type="ORF">ACE02W_10580</name>
</gene>
<keyword evidence="1" id="KW-0489">Methyltransferase</keyword>
<protein>
    <submittedName>
        <fullName evidence="1">Flagellin lysine-N-methylase</fullName>
        <ecNumber evidence="1">2.1.1.-</ecNumber>
    </submittedName>
</protein>
<dbReference type="RefSeq" id="WP_342201631.1">
    <property type="nucleotide sequence ID" value="NZ_JBCATE010000003.1"/>
</dbReference>
<organism evidence="1 2">
    <name type="scientific">Shewanella mangrovisoli</name>
    <dbReference type="NCBI Taxonomy" id="2864211"/>
    <lineage>
        <taxon>Bacteria</taxon>
        <taxon>Pseudomonadati</taxon>
        <taxon>Pseudomonadota</taxon>
        <taxon>Gammaproteobacteria</taxon>
        <taxon>Alteromonadales</taxon>
        <taxon>Shewanellaceae</taxon>
        <taxon>Shewanella</taxon>
    </lineage>
</organism>
<keyword evidence="1" id="KW-0808">Transferase</keyword>
<dbReference type="GO" id="GO:0008168">
    <property type="term" value="F:methyltransferase activity"/>
    <property type="evidence" value="ECO:0007669"/>
    <property type="project" value="UniProtKB-KW"/>
</dbReference>
<dbReference type="Pfam" id="PF03692">
    <property type="entry name" value="CxxCxxCC"/>
    <property type="match status" value="1"/>
</dbReference>
<evidence type="ECO:0000313" key="2">
    <source>
        <dbReference type="Proteomes" id="UP001576708"/>
    </source>
</evidence>
<sequence length="426" mass="48916">MNQQKLEVMVPKFVSDFSCVGSDCTAHCCNTWAIEVDKQTYKALKKHGDIEIRQLASSTFKLTRQSEKNYATIKMSSDGDCPLLDENNLCNIHKKCGPKLLPHLCQDYPRTPRWFGKHVEISMAISCPEVVKKVLYDPEAMMISSATQYQHELSHGNIRGLTSASLPAYIEFIRDFCFSVALNPELDFEQQLFIIGLYLKQSDSYLHSLPNLSELADDFNTMICDGTLLQTFQSIPSAPAIKWHFFANQDIALVTHIYENRDIPLSSIKKFDDFIECQLMLMKCLNNVEKADDNTVIVANPQQEHHAFTDTLAAAQKAINEHLAEHPQLLINFLLYSIYNDQFMAHLGLRPIEYFKFFILDVLMLKSYLSGIAIQQKKLNKESVIKLFQSYFRRRQHYPGLLDVMSNIINEAEKQSEYIIFSLLKN</sequence>
<evidence type="ECO:0000313" key="1">
    <source>
        <dbReference type="EMBL" id="MFB2620251.1"/>
    </source>
</evidence>
<dbReference type="Proteomes" id="UP001576708">
    <property type="component" value="Unassembled WGS sequence"/>
</dbReference>
<comment type="caution">
    <text evidence="1">The sequence shown here is derived from an EMBL/GenBank/DDBJ whole genome shotgun (WGS) entry which is preliminary data.</text>
</comment>
<dbReference type="EC" id="2.1.1.-" evidence="1"/>
<keyword evidence="1" id="KW-0969">Cilium</keyword>